<dbReference type="EMBL" id="LXEN01000031">
    <property type="protein sequence ID" value="OAT35147.1"/>
    <property type="molecule type" value="Genomic_DNA"/>
</dbReference>
<comment type="caution">
    <text evidence="1">The sequence shown here is derived from an EMBL/GenBank/DDBJ whole genome shotgun (WGS) entry which is preliminary data.</text>
</comment>
<reference evidence="1 2" key="1">
    <citation type="submission" date="2016-04" db="EMBL/GenBank/DDBJ databases">
        <title>ATOL: Assembling a taxonomically balanced genome-scale reconstruction of the evolutionary history of the Enterobacteriaceae.</title>
        <authorList>
            <person name="Plunkett G.III."/>
            <person name="Neeno-Eckwall E.C."/>
            <person name="Glasner J.D."/>
            <person name="Perna N.T."/>
        </authorList>
    </citation>
    <scope>NUCLEOTIDE SEQUENCE [LARGE SCALE GENOMIC DNA]</scope>
    <source>
        <strain evidence="1 2">ATCC 19692</strain>
    </source>
</reference>
<dbReference type="AlphaFoldDB" id="A0A198GCI0"/>
<dbReference type="PROSITE" id="PS51257">
    <property type="entry name" value="PROKAR_LIPOPROTEIN"/>
    <property type="match status" value="1"/>
</dbReference>
<sequence>MILIRFNEQFILKKYILIASTLILSSCATPDKWEAKTTNPSPLEIAKEMCLQQAKERYPVMLSSSPSPSFSPMIINGVSVPNPGNGHSFSSDRNEWARKDYFNTCMKAEGWENKTKVTGLLGFLFN</sequence>
<evidence type="ECO:0008006" key="3">
    <source>
        <dbReference type="Google" id="ProtNLM"/>
    </source>
</evidence>
<keyword evidence="2" id="KW-1185">Reference proteome</keyword>
<gene>
    <name evidence="1" type="ORF">M983_0684</name>
</gene>
<dbReference type="Proteomes" id="UP000094023">
    <property type="component" value="Unassembled WGS sequence"/>
</dbReference>
<organism evidence="1 2">
    <name type="scientific">Proteus myxofaciens ATCC 19692</name>
    <dbReference type="NCBI Taxonomy" id="1354337"/>
    <lineage>
        <taxon>Bacteria</taxon>
        <taxon>Pseudomonadati</taxon>
        <taxon>Pseudomonadota</taxon>
        <taxon>Gammaproteobacteria</taxon>
        <taxon>Enterobacterales</taxon>
        <taxon>Morganellaceae</taxon>
        <taxon>Proteus</taxon>
    </lineage>
</organism>
<evidence type="ECO:0000313" key="2">
    <source>
        <dbReference type="Proteomes" id="UP000094023"/>
    </source>
</evidence>
<protein>
    <recommendedName>
        <fullName evidence="3">Lipoprotein</fullName>
    </recommendedName>
</protein>
<accession>A0A198GCI0</accession>
<name>A0A198GCI0_9GAMM</name>
<evidence type="ECO:0000313" key="1">
    <source>
        <dbReference type="EMBL" id="OAT35147.1"/>
    </source>
</evidence>
<proteinExistence type="predicted"/>